<keyword evidence="5" id="KW-0238">DNA-binding</keyword>
<dbReference type="EMBL" id="RHJS01000002">
    <property type="protein sequence ID" value="RRK35011.1"/>
    <property type="molecule type" value="Genomic_DNA"/>
</dbReference>
<dbReference type="InterPro" id="IPR011006">
    <property type="entry name" value="CheY-like_superfamily"/>
</dbReference>
<dbReference type="Gene3D" id="2.40.50.1020">
    <property type="entry name" value="LytTr DNA-binding domain"/>
    <property type="match status" value="1"/>
</dbReference>
<dbReference type="SMART" id="SM00850">
    <property type="entry name" value="LytTR"/>
    <property type="match status" value="1"/>
</dbReference>
<dbReference type="PANTHER" id="PTHR37299:SF1">
    <property type="entry name" value="STAGE 0 SPORULATION PROTEIN A HOMOLOG"/>
    <property type="match status" value="1"/>
</dbReference>
<dbReference type="RefSeq" id="WP_125130327.1">
    <property type="nucleotide sequence ID" value="NZ_RHJS01000002.1"/>
</dbReference>
<reference evidence="5" key="1">
    <citation type="submission" date="2018-10" db="EMBL/GenBank/DDBJ databases">
        <title>Schaedlerella arabinophila gen. nov. sp. nov., isolated from the mouse intestinal tract and comparative analysis with the genome of the closely related altered Schaedler flora strain ASF502.</title>
        <authorList>
            <person name="Miyake S."/>
            <person name="Soh M."/>
            <person name="Seedorf H."/>
        </authorList>
    </citation>
    <scope>NUCLEOTIDE SEQUENCE [LARGE SCALE GENOMIC DNA]</scope>
    <source>
        <strain evidence="5">DSM 106076</strain>
    </source>
</reference>
<dbReference type="Pfam" id="PF04397">
    <property type="entry name" value="LytTR"/>
    <property type="match status" value="1"/>
</dbReference>
<dbReference type="Gene3D" id="3.40.50.2300">
    <property type="match status" value="1"/>
</dbReference>
<evidence type="ECO:0000313" key="6">
    <source>
        <dbReference type="Proteomes" id="UP000274920"/>
    </source>
</evidence>
<dbReference type="Proteomes" id="UP000274920">
    <property type="component" value="Unassembled WGS sequence"/>
</dbReference>
<name>A0A3R8KZ92_9FIRM</name>
<accession>A0A3R8KZ92</accession>
<comment type="caution">
    <text evidence="5">The sequence shown here is derived from an EMBL/GenBank/DDBJ whole genome shotgun (WGS) entry which is preliminary data.</text>
</comment>
<dbReference type="PROSITE" id="PS50110">
    <property type="entry name" value="RESPONSE_REGULATORY"/>
    <property type="match status" value="1"/>
</dbReference>
<evidence type="ECO:0000256" key="1">
    <source>
        <dbReference type="ARBA" id="ARBA00018672"/>
    </source>
</evidence>
<protein>
    <recommendedName>
        <fullName evidence="1">Stage 0 sporulation protein A homolog</fullName>
    </recommendedName>
</protein>
<evidence type="ECO:0000256" key="3">
    <source>
        <dbReference type="PROSITE-ProRule" id="PRU00169"/>
    </source>
</evidence>
<feature type="modified residue" description="4-aspartylphosphate" evidence="3">
    <location>
        <position position="57"/>
    </location>
</feature>
<gene>
    <name evidence="5" type="ORF">EBB54_29505</name>
</gene>
<dbReference type="Pfam" id="PF00072">
    <property type="entry name" value="Response_reg"/>
    <property type="match status" value="1"/>
</dbReference>
<dbReference type="SMART" id="SM00448">
    <property type="entry name" value="REC"/>
    <property type="match status" value="1"/>
</dbReference>
<evidence type="ECO:0000256" key="2">
    <source>
        <dbReference type="ARBA" id="ARBA00024867"/>
    </source>
</evidence>
<dbReference type="PANTHER" id="PTHR37299">
    <property type="entry name" value="TRANSCRIPTIONAL REGULATOR-RELATED"/>
    <property type="match status" value="1"/>
</dbReference>
<organism evidence="5 6">
    <name type="scientific">Schaedlerella arabinosiphila</name>
    <dbReference type="NCBI Taxonomy" id="2044587"/>
    <lineage>
        <taxon>Bacteria</taxon>
        <taxon>Bacillati</taxon>
        <taxon>Bacillota</taxon>
        <taxon>Clostridia</taxon>
        <taxon>Lachnospirales</taxon>
        <taxon>Lachnospiraceae</taxon>
        <taxon>Schaedlerella</taxon>
    </lineage>
</organism>
<proteinExistence type="predicted"/>
<dbReference type="InterPro" id="IPR001789">
    <property type="entry name" value="Sig_transdc_resp-reg_receiver"/>
</dbReference>
<comment type="function">
    <text evidence="2">May play the central regulatory role in sporulation. It may be an element of the effector pathway responsible for the activation of sporulation genes in response to nutritional stress. Spo0A may act in concert with spo0H (a sigma factor) to control the expression of some genes that are critical to the sporulation process.</text>
</comment>
<dbReference type="InterPro" id="IPR046947">
    <property type="entry name" value="LytR-like"/>
</dbReference>
<keyword evidence="3" id="KW-0597">Phosphoprotein</keyword>
<dbReference type="SUPFAM" id="SSF52172">
    <property type="entry name" value="CheY-like"/>
    <property type="match status" value="1"/>
</dbReference>
<sequence>MTTALVDDSGSDIELLRRDLSRYCNEHNIHMNIESFSEGTAFLKSLRHTVYDLVFLDIYLGHTTGIQLARRVQEADPKCQIIFTTVSREHAVSAYRVHALDYLVKPYCYADLSDALDRFEQIAARFARYIELKEGRYYTRVLVSDIVYTDYSNHYIQVHTTDCVIRSHMSFDAFLPMLAPYANFLHCCRNCMVNMDYIESFGQKEFLLKNGERIQIAAARRRDAVQKYADYIFDHYSKGVILP</sequence>
<dbReference type="InterPro" id="IPR007492">
    <property type="entry name" value="LytTR_DNA-bd_dom"/>
</dbReference>
<keyword evidence="6" id="KW-1185">Reference proteome</keyword>
<dbReference type="AlphaFoldDB" id="A0A3R8KZ92"/>
<feature type="domain" description="Response regulatory" evidence="4">
    <location>
        <begin position="2"/>
        <end position="120"/>
    </location>
</feature>
<evidence type="ECO:0000313" key="5">
    <source>
        <dbReference type="EMBL" id="RRK35011.1"/>
    </source>
</evidence>
<dbReference type="GO" id="GO:0003677">
    <property type="term" value="F:DNA binding"/>
    <property type="evidence" value="ECO:0007669"/>
    <property type="project" value="UniProtKB-KW"/>
</dbReference>
<evidence type="ECO:0000259" key="4">
    <source>
        <dbReference type="PROSITE" id="PS50110"/>
    </source>
</evidence>
<dbReference type="GO" id="GO:0000156">
    <property type="term" value="F:phosphorelay response regulator activity"/>
    <property type="evidence" value="ECO:0007669"/>
    <property type="project" value="InterPro"/>
</dbReference>